<dbReference type="PANTHER" id="PTHR34047:SF8">
    <property type="entry name" value="PROTEIN YKFC"/>
    <property type="match status" value="1"/>
</dbReference>
<name>A0A1M6NIG6_9FIRM</name>
<dbReference type="InterPro" id="IPR043502">
    <property type="entry name" value="DNA/RNA_pol_sf"/>
</dbReference>
<sequence length="599" mass="70545">MQNSEVILNNLAKQAEKPEFKFNRLYRILYNPDIYVKAYSNIYSNKGSSTSGVDEKNADGFSKDKVEKIIATIRDESYQPNPSKRTYIPKKNGTKRPLGIPSFTDRLVQEACRMIMEAIYEPSFTNTSHGFRPNRSCHTALTVINKTFTGVNWFIEGDIKGFFDNIDHHVLIGILRKKIVDEKFIRLMWKFLRAGYVEDFKFNKTYSGTPQGGIISPILANIYLNEFDLFMEKLKKEFDNGNPKQQQRNPQYRNLEYRLSKVRKQMDKCEDDDKEGLLSEYKQLRKEMMTTPHISDHNGYKSLKYVRYADDFLIGVNGSKKDCKQIKEQIHDFMQKELKLELSIDKTLITNSSDYAKFLGYEITIGGNERTYQVGKTQCRSARRNIRLFMPKDVIIKAINEKNMVMDINANKWKMNARPLLINLSELEIVSIYNAEIRGLYNYYQLAENVTHKMWQYRYVAEYSCLKTLAAKHKSSVRKMIKKLRIDKYWGVKYQTQNGERICYFYRDGFRRKKIPFKGDPDPITNIMMYMGRTELEQRINANVCEWCGKHDDHCEVHHVKMLKDLKGKTFWEKLMIERNRKTLVLCHECHNKIAHPHL</sequence>
<dbReference type="InterPro" id="IPR024937">
    <property type="entry name" value="Domain_X"/>
</dbReference>
<dbReference type="Pfam" id="PF00078">
    <property type="entry name" value="RVT_1"/>
    <property type="match status" value="2"/>
</dbReference>
<dbReference type="CDD" id="cd01651">
    <property type="entry name" value="RT_G2_intron"/>
    <property type="match status" value="1"/>
</dbReference>
<keyword evidence="2" id="KW-0695">RNA-directed DNA polymerase</keyword>
<dbReference type="InterPro" id="IPR000477">
    <property type="entry name" value="RT_dom"/>
</dbReference>
<dbReference type="InterPro" id="IPR003615">
    <property type="entry name" value="HNH_nuc"/>
</dbReference>
<dbReference type="PROSITE" id="PS50878">
    <property type="entry name" value="RT_POL"/>
    <property type="match status" value="1"/>
</dbReference>
<dbReference type="OrthoDB" id="9788687at2"/>
<accession>A0A1M6NIG6</accession>
<organism evidence="2 3">
    <name type="scientific">Anaerotignum lactatifermentans DSM 14214</name>
    <dbReference type="NCBI Taxonomy" id="1121323"/>
    <lineage>
        <taxon>Bacteria</taxon>
        <taxon>Bacillati</taxon>
        <taxon>Bacillota</taxon>
        <taxon>Clostridia</taxon>
        <taxon>Lachnospirales</taxon>
        <taxon>Anaerotignaceae</taxon>
        <taxon>Anaerotignum</taxon>
    </lineage>
</organism>
<dbReference type="CDD" id="cd00085">
    <property type="entry name" value="HNHc"/>
    <property type="match status" value="1"/>
</dbReference>
<dbReference type="Proteomes" id="UP000183975">
    <property type="component" value="Unassembled WGS sequence"/>
</dbReference>
<evidence type="ECO:0000313" key="3">
    <source>
        <dbReference type="Proteomes" id="UP000183975"/>
    </source>
</evidence>
<keyword evidence="2" id="KW-0548">Nucleotidyltransferase</keyword>
<dbReference type="Pfam" id="PF01348">
    <property type="entry name" value="Intron_maturas2"/>
    <property type="match status" value="1"/>
</dbReference>
<protein>
    <submittedName>
        <fullName evidence="2">Group II intron reverse transcriptase/maturase</fullName>
    </submittedName>
</protein>
<evidence type="ECO:0000259" key="1">
    <source>
        <dbReference type="PROSITE" id="PS50878"/>
    </source>
</evidence>
<feature type="domain" description="Reverse transcriptase" evidence="1">
    <location>
        <begin position="69"/>
        <end position="363"/>
    </location>
</feature>
<dbReference type="PANTHER" id="PTHR34047">
    <property type="entry name" value="NUCLEAR INTRON MATURASE 1, MITOCHONDRIAL-RELATED"/>
    <property type="match status" value="1"/>
</dbReference>
<dbReference type="SUPFAM" id="SSF56672">
    <property type="entry name" value="DNA/RNA polymerases"/>
    <property type="match status" value="1"/>
</dbReference>
<dbReference type="AlphaFoldDB" id="A0A1M6NIG6"/>
<reference evidence="2 3" key="1">
    <citation type="submission" date="2016-11" db="EMBL/GenBank/DDBJ databases">
        <authorList>
            <person name="Jaros S."/>
            <person name="Januszkiewicz K."/>
            <person name="Wedrychowicz H."/>
        </authorList>
    </citation>
    <scope>NUCLEOTIDE SEQUENCE [LARGE SCALE GENOMIC DNA]</scope>
    <source>
        <strain evidence="2 3">DSM 14214</strain>
    </source>
</reference>
<dbReference type="EMBL" id="FRAH01000010">
    <property type="protein sequence ID" value="SHJ95470.1"/>
    <property type="molecule type" value="Genomic_DNA"/>
</dbReference>
<proteinExistence type="predicted"/>
<keyword evidence="3" id="KW-1185">Reference proteome</keyword>
<dbReference type="Pfam" id="PF21368">
    <property type="entry name" value="AI2M-like_HNH"/>
    <property type="match status" value="1"/>
</dbReference>
<dbReference type="RefSeq" id="WP_072849605.1">
    <property type="nucleotide sequence ID" value="NZ_FRAH01000010.1"/>
</dbReference>
<dbReference type="InterPro" id="IPR049030">
    <property type="entry name" value="AI2M-like_HNH"/>
</dbReference>
<dbReference type="GO" id="GO:0003964">
    <property type="term" value="F:RNA-directed DNA polymerase activity"/>
    <property type="evidence" value="ECO:0007669"/>
    <property type="project" value="UniProtKB-KW"/>
</dbReference>
<dbReference type="GO" id="GO:0006397">
    <property type="term" value="P:mRNA processing"/>
    <property type="evidence" value="ECO:0007669"/>
    <property type="project" value="InterPro"/>
</dbReference>
<evidence type="ECO:0000313" key="2">
    <source>
        <dbReference type="EMBL" id="SHJ95470.1"/>
    </source>
</evidence>
<keyword evidence="2" id="KW-0808">Transferase</keyword>
<gene>
    <name evidence="2" type="ORF">SAMN02745138_00875</name>
</gene>
<dbReference type="InterPro" id="IPR051083">
    <property type="entry name" value="GrpII_Intron_Splice-Mob/Def"/>
</dbReference>